<keyword evidence="4" id="KW-1185">Reference proteome</keyword>
<name>I3CH67_9GAMM</name>
<evidence type="ECO:0000313" key="3">
    <source>
        <dbReference type="EMBL" id="EIJ42960.1"/>
    </source>
</evidence>
<dbReference type="HOGENOM" id="CLU_1881675_0_0_6"/>
<keyword evidence="2" id="KW-0472">Membrane</keyword>
<dbReference type="AlphaFoldDB" id="I3CH67"/>
<proteinExistence type="predicted"/>
<evidence type="ECO:0000256" key="2">
    <source>
        <dbReference type="SAM" id="Phobius"/>
    </source>
</evidence>
<feature type="transmembrane region" description="Helical" evidence="2">
    <location>
        <begin position="83"/>
        <end position="103"/>
    </location>
</feature>
<feature type="coiled-coil region" evidence="1">
    <location>
        <begin position="30"/>
        <end position="57"/>
    </location>
</feature>
<dbReference type="RefSeq" id="WP_002686214.1">
    <property type="nucleotide sequence ID" value="NZ_JH600070.1"/>
</dbReference>
<dbReference type="Proteomes" id="UP000005744">
    <property type="component" value="Unassembled WGS sequence"/>
</dbReference>
<sequence>MVQQTALAIAQEKKAHLQKALILETDPSVKFKLDHEIKELEAQIQALSGDVATSEADLSSYINNNQINGNNNKIQIIVNQWQWWGIGFISLILLLALIMLIYANPNQSQVVTGDCNTVVAGGNGTTSTTNCTPTK</sequence>
<keyword evidence="1" id="KW-0175">Coiled coil</keyword>
<evidence type="ECO:0000313" key="4">
    <source>
        <dbReference type="Proteomes" id="UP000005744"/>
    </source>
</evidence>
<protein>
    <submittedName>
        <fullName evidence="3">Uncharacterized protein</fullName>
    </submittedName>
</protein>
<organism evidence="3 4">
    <name type="scientific">Beggiatoa alba B18LD</name>
    <dbReference type="NCBI Taxonomy" id="395493"/>
    <lineage>
        <taxon>Bacteria</taxon>
        <taxon>Pseudomonadati</taxon>
        <taxon>Pseudomonadota</taxon>
        <taxon>Gammaproteobacteria</taxon>
        <taxon>Thiotrichales</taxon>
        <taxon>Thiotrichaceae</taxon>
        <taxon>Beggiatoa</taxon>
    </lineage>
</organism>
<gene>
    <name evidence="3" type="ORF">BegalDRAFT_2095</name>
</gene>
<dbReference type="EMBL" id="JH600070">
    <property type="protein sequence ID" value="EIJ42960.1"/>
    <property type="molecule type" value="Genomic_DNA"/>
</dbReference>
<accession>I3CH67</accession>
<evidence type="ECO:0000256" key="1">
    <source>
        <dbReference type="SAM" id="Coils"/>
    </source>
</evidence>
<keyword evidence="2" id="KW-1133">Transmembrane helix</keyword>
<dbReference type="STRING" id="395493.BegalDRAFT_2095"/>
<keyword evidence="2" id="KW-0812">Transmembrane</keyword>
<reference evidence="3 4" key="1">
    <citation type="submission" date="2011-11" db="EMBL/GenBank/DDBJ databases">
        <title>Improved High-Quality Draft sequence of Beggiatoa alba B18lD.</title>
        <authorList>
            <consortium name="US DOE Joint Genome Institute"/>
            <person name="Lucas S."/>
            <person name="Han J."/>
            <person name="Lapidus A."/>
            <person name="Cheng J.-F."/>
            <person name="Goodwin L."/>
            <person name="Pitluck S."/>
            <person name="Peters L."/>
            <person name="Mikhailova N."/>
            <person name="Held B."/>
            <person name="Detter J.C."/>
            <person name="Han C."/>
            <person name="Tapia R."/>
            <person name="Land M."/>
            <person name="Hauser L."/>
            <person name="Kyrpides N."/>
            <person name="Ivanova N."/>
            <person name="Pagani I."/>
            <person name="Samuel K."/>
            <person name="Teske A."/>
            <person name="Mueller J."/>
            <person name="Woyke T."/>
        </authorList>
    </citation>
    <scope>NUCLEOTIDE SEQUENCE [LARGE SCALE GENOMIC DNA]</scope>
    <source>
        <strain evidence="3 4">B18LD</strain>
    </source>
</reference>
<dbReference type="OrthoDB" id="5630070at2"/>